<evidence type="ECO:0000313" key="4">
    <source>
        <dbReference type="Proteomes" id="UP000681343"/>
    </source>
</evidence>
<dbReference type="RefSeq" id="WP_212820538.1">
    <property type="nucleotide sequence ID" value="NZ_AP023415.1"/>
</dbReference>
<dbReference type="InterPro" id="IPR011059">
    <property type="entry name" value="Metal-dep_hydrolase_composite"/>
</dbReference>
<organism evidence="3 4">
    <name type="scientific">Vescimonas fastidiosa</name>
    <dbReference type="NCBI Taxonomy" id="2714353"/>
    <lineage>
        <taxon>Bacteria</taxon>
        <taxon>Bacillati</taxon>
        <taxon>Bacillota</taxon>
        <taxon>Clostridia</taxon>
        <taxon>Eubacteriales</taxon>
        <taxon>Oscillospiraceae</taxon>
        <taxon>Vescimonas</taxon>
    </lineage>
</organism>
<gene>
    <name evidence="3" type="ORF">MM35RIKEN_14260</name>
</gene>
<evidence type="ECO:0000313" key="3">
    <source>
        <dbReference type="EMBL" id="BCK79234.1"/>
    </source>
</evidence>
<dbReference type="Gene3D" id="3.20.20.140">
    <property type="entry name" value="Metal-dependent hydrolases"/>
    <property type="match status" value="1"/>
</dbReference>
<dbReference type="SUPFAM" id="SSF51556">
    <property type="entry name" value="Metallo-dependent hydrolases"/>
    <property type="match status" value="1"/>
</dbReference>
<dbReference type="InterPro" id="IPR050287">
    <property type="entry name" value="MTA/SAH_deaminase"/>
</dbReference>
<dbReference type="Gene3D" id="2.30.40.10">
    <property type="entry name" value="Urease, subunit C, domain 1"/>
    <property type="match status" value="1"/>
</dbReference>
<dbReference type="KEGG" id="vfa:MM35RIKEN_14260"/>
<sequence>MRERILIRNADAVVTCDPADRVLYNSDILICGGRIEAVGSNLAAGDAQIIDAAGKYVYPGLVNTHHHFFQAFVRNLMTIDRPGLTLMQWLDDIYKVFVRIDGDVIFYASAACMADLIKHGCTCSVDHQYCYTPATGKQGVDRQMEAARLMGFRFVAARGTNTLPRWKGSTIPDEMCETTAEYLDDCQRLLALYHDPEPFSMRQIVLAPCQPINCTEDTFLETIRLARSAGVHMHTHLCEGENSSMVRRFGVRSLEWCRRIGFVGSDIWLAHGRETLPEEYALLAENHMGISHCPAPTMLGGSEILDIPGMRKAGIPISLGVDGCATNDGSNMLDTLRLAYLMQTFLSKKRGGCPSPYEMLKLATVGGAEMIGRPELGQLAAGKAADLFMVDARRLEYAGALHDPASMLAKLGVTGPVWLTMINGRVVYRDDHLTGVDEAKLLQEGEQVCTRVLRDTCEAFAPYRRNPQ</sequence>
<reference evidence="3" key="1">
    <citation type="submission" date="2020-09" db="EMBL/GenBank/DDBJ databases">
        <title>New species isolated from human feces.</title>
        <authorList>
            <person name="Kitahara M."/>
            <person name="Shigeno Y."/>
            <person name="Shime M."/>
            <person name="Matsumoto Y."/>
            <person name="Nakamura S."/>
            <person name="Motooka D."/>
            <person name="Fukuoka S."/>
            <person name="Nishikawa H."/>
            <person name="Benno Y."/>
        </authorList>
    </citation>
    <scope>NUCLEOTIDE SEQUENCE</scope>
    <source>
        <strain evidence="3">MM35</strain>
    </source>
</reference>
<dbReference type="EMBL" id="AP023415">
    <property type="protein sequence ID" value="BCK79234.1"/>
    <property type="molecule type" value="Genomic_DNA"/>
</dbReference>
<protein>
    <submittedName>
        <fullName evidence="3">8-oxoguanine deaminase</fullName>
    </submittedName>
</protein>
<dbReference type="PANTHER" id="PTHR43794">
    <property type="entry name" value="AMINOHYDROLASE SSNA-RELATED"/>
    <property type="match status" value="1"/>
</dbReference>
<keyword evidence="4" id="KW-1185">Reference proteome</keyword>
<evidence type="ECO:0000259" key="2">
    <source>
        <dbReference type="Pfam" id="PF01979"/>
    </source>
</evidence>
<dbReference type="InterPro" id="IPR006680">
    <property type="entry name" value="Amidohydro-rel"/>
</dbReference>
<dbReference type="GO" id="GO:0016810">
    <property type="term" value="F:hydrolase activity, acting on carbon-nitrogen (but not peptide) bonds"/>
    <property type="evidence" value="ECO:0007669"/>
    <property type="project" value="InterPro"/>
</dbReference>
<name>A0A810PTX2_9FIRM</name>
<proteinExistence type="predicted"/>
<dbReference type="SUPFAM" id="SSF51338">
    <property type="entry name" value="Composite domain of metallo-dependent hydrolases"/>
    <property type="match status" value="2"/>
</dbReference>
<accession>A0A810PTX2</accession>
<evidence type="ECO:0000256" key="1">
    <source>
        <dbReference type="ARBA" id="ARBA00022801"/>
    </source>
</evidence>
<dbReference type="Proteomes" id="UP000681343">
    <property type="component" value="Chromosome"/>
</dbReference>
<keyword evidence="1" id="KW-0378">Hydrolase</keyword>
<dbReference type="CDD" id="cd01298">
    <property type="entry name" value="ATZ_TRZ_like"/>
    <property type="match status" value="1"/>
</dbReference>
<feature type="domain" description="Amidohydrolase-related" evidence="2">
    <location>
        <begin position="56"/>
        <end position="427"/>
    </location>
</feature>
<dbReference type="Pfam" id="PF01979">
    <property type="entry name" value="Amidohydro_1"/>
    <property type="match status" value="1"/>
</dbReference>
<dbReference type="PANTHER" id="PTHR43794:SF11">
    <property type="entry name" value="AMIDOHYDROLASE-RELATED DOMAIN-CONTAINING PROTEIN"/>
    <property type="match status" value="1"/>
</dbReference>
<dbReference type="InterPro" id="IPR032466">
    <property type="entry name" value="Metal_Hydrolase"/>
</dbReference>
<dbReference type="AlphaFoldDB" id="A0A810PTX2"/>